<keyword evidence="10" id="KW-1185">Reference proteome</keyword>
<dbReference type="NCBIfam" id="TIGR02227">
    <property type="entry name" value="sigpep_I_bact"/>
    <property type="match status" value="1"/>
</dbReference>
<dbReference type="SUPFAM" id="SSF51306">
    <property type="entry name" value="LexA/Signal peptidase"/>
    <property type="match status" value="1"/>
</dbReference>
<dbReference type="PROSITE" id="PS00761">
    <property type="entry name" value="SPASE_I_3"/>
    <property type="match status" value="1"/>
</dbReference>
<name>A0A0B3RNC6_9RHOB</name>
<feature type="transmembrane region" description="Helical" evidence="7">
    <location>
        <begin position="112"/>
        <end position="131"/>
    </location>
</feature>
<accession>A0A0B3RNC6</accession>
<evidence type="ECO:0000259" key="8">
    <source>
        <dbReference type="Pfam" id="PF10502"/>
    </source>
</evidence>
<evidence type="ECO:0000256" key="4">
    <source>
        <dbReference type="ARBA" id="ARBA00019232"/>
    </source>
</evidence>
<evidence type="ECO:0000313" key="9">
    <source>
        <dbReference type="EMBL" id="KHQ52690.1"/>
    </source>
</evidence>
<dbReference type="OrthoDB" id="9815782at2"/>
<organism evidence="9 10">
    <name type="scientific">Mameliella alba</name>
    <dbReference type="NCBI Taxonomy" id="561184"/>
    <lineage>
        <taxon>Bacteria</taxon>
        <taxon>Pseudomonadati</taxon>
        <taxon>Pseudomonadota</taxon>
        <taxon>Alphaproteobacteria</taxon>
        <taxon>Rhodobacterales</taxon>
        <taxon>Roseobacteraceae</taxon>
        <taxon>Mameliella</taxon>
    </lineage>
</organism>
<dbReference type="EC" id="3.4.21.89" evidence="3 7"/>
<protein>
    <recommendedName>
        <fullName evidence="4 7">Signal peptidase I</fullName>
        <ecNumber evidence="3 7">3.4.21.89</ecNumber>
    </recommendedName>
</protein>
<dbReference type="CDD" id="cd06462">
    <property type="entry name" value="Peptidase_S24_S26"/>
    <property type="match status" value="1"/>
</dbReference>
<comment type="similarity">
    <text evidence="2 7">Belongs to the peptidase S26 family.</text>
</comment>
<comment type="subcellular location">
    <subcellularLocation>
        <location evidence="7">Membrane</location>
        <topology evidence="7">Single-pass type II membrane protein</topology>
    </subcellularLocation>
</comment>
<evidence type="ECO:0000256" key="6">
    <source>
        <dbReference type="PIRSR" id="PIRSR600223-1"/>
    </source>
</evidence>
<feature type="active site" evidence="6">
    <location>
        <position position="174"/>
    </location>
</feature>
<dbReference type="PATRIC" id="fig|1515334.3.peg.2744"/>
<dbReference type="GO" id="GO:0016020">
    <property type="term" value="C:membrane"/>
    <property type="evidence" value="ECO:0007669"/>
    <property type="project" value="UniProtKB-SubCell"/>
</dbReference>
<keyword evidence="7" id="KW-0645">Protease</keyword>
<comment type="caution">
    <text evidence="9">The sequence shown here is derived from an EMBL/GenBank/DDBJ whole genome shotgun (WGS) entry which is preliminary data.</text>
</comment>
<dbReference type="GO" id="GO:0006465">
    <property type="term" value="P:signal peptide processing"/>
    <property type="evidence" value="ECO:0007669"/>
    <property type="project" value="InterPro"/>
</dbReference>
<keyword evidence="5 7" id="KW-0378">Hydrolase</keyword>
<feature type="domain" description="Peptidase S26" evidence="8">
    <location>
        <begin position="111"/>
        <end position="307"/>
    </location>
</feature>
<dbReference type="InterPro" id="IPR036286">
    <property type="entry name" value="LexA/Signal_pep-like_sf"/>
</dbReference>
<dbReference type="RefSeq" id="WP_052244510.1">
    <property type="nucleotide sequence ID" value="NZ_JSUQ01000010.1"/>
</dbReference>
<keyword evidence="7" id="KW-0812">Transmembrane</keyword>
<gene>
    <name evidence="9" type="ORF">OA50_02726</name>
</gene>
<sequence length="322" mass="34202">MSFLTAALDWRGLTGRAGFVLAAALVVGLMVAQAQVPPLSSTGAGVALAAAASTLLFWGHARRRLRAMGWSGWWMWGLAVPLVSLALVAIMAVRRNRPDAVPGPFSQAGRALVWVMVALIASRVAWAPYIIPTGSMSPTLQPGDYALATRSLTAPERGAVVVFRHPVSGQDFLKRVIGLPGDRVQMRDGQVILNGTPVPQAPAPDWSEPNRPTAIGTRPRCLTPTAPGAPCIKQAARETLPGGPTYTVLNIGTQGTDDTVEVRIPEGHLFVLGDNRDNSLDSRITQGLGGVGLVPLTHVAGRVRLVLYSQEGREGRLLRTVE</sequence>
<dbReference type="InterPro" id="IPR019757">
    <property type="entry name" value="Pept_S26A_signal_pept_1_Lys-AS"/>
</dbReference>
<comment type="caution">
    <text evidence="7">Lacks conserved residue(s) required for the propagation of feature annotation.</text>
</comment>
<dbReference type="GO" id="GO:0004252">
    <property type="term" value="F:serine-type endopeptidase activity"/>
    <property type="evidence" value="ECO:0007669"/>
    <property type="project" value="InterPro"/>
</dbReference>
<evidence type="ECO:0000256" key="1">
    <source>
        <dbReference type="ARBA" id="ARBA00000677"/>
    </source>
</evidence>
<dbReference type="PANTHER" id="PTHR43390">
    <property type="entry name" value="SIGNAL PEPTIDASE I"/>
    <property type="match status" value="1"/>
</dbReference>
<dbReference type="InterPro" id="IPR019758">
    <property type="entry name" value="Pept_S26A_signal_pept_1_CS"/>
</dbReference>
<evidence type="ECO:0000313" key="10">
    <source>
        <dbReference type="Proteomes" id="UP000030960"/>
    </source>
</evidence>
<evidence type="ECO:0000256" key="7">
    <source>
        <dbReference type="RuleBase" id="RU362042"/>
    </source>
</evidence>
<dbReference type="PANTHER" id="PTHR43390:SF1">
    <property type="entry name" value="CHLOROPLAST PROCESSING PEPTIDASE"/>
    <property type="match status" value="1"/>
</dbReference>
<feature type="active site" evidence="6">
    <location>
        <position position="135"/>
    </location>
</feature>
<comment type="catalytic activity">
    <reaction evidence="1 7">
        <text>Cleavage of hydrophobic, N-terminal signal or leader sequences from secreted and periplasmic proteins.</text>
        <dbReference type="EC" id="3.4.21.89"/>
    </reaction>
</comment>
<dbReference type="Gene3D" id="2.10.109.10">
    <property type="entry name" value="Umud Fragment, subunit A"/>
    <property type="match status" value="1"/>
</dbReference>
<dbReference type="EMBL" id="JSUQ01000010">
    <property type="protein sequence ID" value="KHQ52690.1"/>
    <property type="molecule type" value="Genomic_DNA"/>
</dbReference>
<dbReference type="InterPro" id="IPR000223">
    <property type="entry name" value="Pept_S26A_signal_pept_1"/>
</dbReference>
<dbReference type="AlphaFoldDB" id="A0A0B3RNC6"/>
<feature type="transmembrane region" description="Helical" evidence="7">
    <location>
        <begin position="44"/>
        <end position="61"/>
    </location>
</feature>
<dbReference type="Pfam" id="PF10502">
    <property type="entry name" value="Peptidase_S26"/>
    <property type="match status" value="1"/>
</dbReference>
<keyword evidence="7" id="KW-1133">Transmembrane helix</keyword>
<dbReference type="PROSITE" id="PS00760">
    <property type="entry name" value="SPASE_I_2"/>
    <property type="match status" value="1"/>
</dbReference>
<dbReference type="InterPro" id="IPR019533">
    <property type="entry name" value="Peptidase_S26"/>
</dbReference>
<evidence type="ECO:0000256" key="2">
    <source>
        <dbReference type="ARBA" id="ARBA00009370"/>
    </source>
</evidence>
<dbReference type="Proteomes" id="UP000030960">
    <property type="component" value="Unassembled WGS sequence"/>
</dbReference>
<dbReference type="PRINTS" id="PR00727">
    <property type="entry name" value="LEADERPTASE"/>
</dbReference>
<feature type="transmembrane region" description="Helical" evidence="7">
    <location>
        <begin position="73"/>
        <end position="92"/>
    </location>
</feature>
<evidence type="ECO:0000256" key="5">
    <source>
        <dbReference type="ARBA" id="ARBA00022801"/>
    </source>
</evidence>
<keyword evidence="7" id="KW-0472">Membrane</keyword>
<proteinExistence type="inferred from homology"/>
<evidence type="ECO:0000256" key="3">
    <source>
        <dbReference type="ARBA" id="ARBA00013208"/>
    </source>
</evidence>
<dbReference type="STRING" id="561184.SAMN05216376_108124"/>
<dbReference type="GO" id="GO:0009003">
    <property type="term" value="F:signal peptidase activity"/>
    <property type="evidence" value="ECO:0007669"/>
    <property type="project" value="UniProtKB-EC"/>
</dbReference>
<reference evidence="9 10" key="1">
    <citation type="submission" date="2014-10" db="EMBL/GenBank/DDBJ databases">
        <title>Genome sequence of Ponticoccus sp. strain UMTAT08 isolated from clonal culture of toxic dinoflagellate Alexandrium tamiyavanichii.</title>
        <authorList>
            <person name="Gan H.Y."/>
            <person name="Muhd D.-D."/>
            <person name="Mohd Noor M.E."/>
            <person name="Yeong Y.S."/>
            <person name="Usup G."/>
        </authorList>
    </citation>
    <scope>NUCLEOTIDE SEQUENCE [LARGE SCALE GENOMIC DNA]</scope>
    <source>
        <strain evidence="9 10">UMTAT08</strain>
    </source>
</reference>